<evidence type="ECO:0000313" key="3">
    <source>
        <dbReference type="Proteomes" id="UP000321513"/>
    </source>
</evidence>
<name>A0A512BI64_9BACT</name>
<accession>A0A512BI64</accession>
<dbReference type="InterPro" id="IPR029055">
    <property type="entry name" value="Ntn_hydrolases_N"/>
</dbReference>
<dbReference type="Gene3D" id="3.60.20.10">
    <property type="entry name" value="Glutamine Phosphoribosylpyrophosphate, subunit 1, domain 1"/>
    <property type="match status" value="1"/>
</dbReference>
<evidence type="ECO:0000313" key="2">
    <source>
        <dbReference type="EMBL" id="GEO11658.1"/>
    </source>
</evidence>
<reference evidence="2 3" key="1">
    <citation type="submission" date="2019-07" db="EMBL/GenBank/DDBJ databases">
        <title>Whole genome shotgun sequence of Segetibacter aerophilus NBRC 106135.</title>
        <authorList>
            <person name="Hosoyama A."/>
            <person name="Uohara A."/>
            <person name="Ohji S."/>
            <person name="Ichikawa N."/>
        </authorList>
    </citation>
    <scope>NUCLEOTIDE SEQUENCE [LARGE SCALE GENOMIC DNA]</scope>
    <source>
        <strain evidence="2 3">NBRC 106135</strain>
    </source>
</reference>
<sequence>MDNVKKVLLAVIATFSLALAAGAQDKALNNGTLIITLTSQDTIWIGADSRTSSLTDKGYTVNKKGMCKIYSTNDVVYAMAGHVRYVDNSFNFLEIMQASINEQQDFDKSMEAFQQRAQIEIKSILRKFSRKSINTLIKTNGGSFLSVVAISFTNGEKKMKEMKFSLQANNNNSWNVIYKTTDDNGVGSLKFVGHGATASRFVRDNNLYFGNGRNMPGKISELIQLESKSTLTVGMPADVISIYNGGYKRVINSGLCSE</sequence>
<dbReference type="RefSeq" id="WP_147205766.1">
    <property type="nucleotide sequence ID" value="NZ_BJYT01000026.1"/>
</dbReference>
<comment type="caution">
    <text evidence="2">The sequence shown here is derived from an EMBL/GenBank/DDBJ whole genome shotgun (WGS) entry which is preliminary data.</text>
</comment>
<dbReference type="Proteomes" id="UP000321513">
    <property type="component" value="Unassembled WGS sequence"/>
</dbReference>
<protein>
    <submittedName>
        <fullName evidence="2">Uncharacterized protein</fullName>
    </submittedName>
</protein>
<feature type="signal peptide" evidence="1">
    <location>
        <begin position="1"/>
        <end position="20"/>
    </location>
</feature>
<keyword evidence="3" id="KW-1185">Reference proteome</keyword>
<feature type="chain" id="PRO_5021726291" evidence="1">
    <location>
        <begin position="21"/>
        <end position="258"/>
    </location>
</feature>
<gene>
    <name evidence="2" type="ORF">SAE01_41540</name>
</gene>
<proteinExistence type="predicted"/>
<evidence type="ECO:0000256" key="1">
    <source>
        <dbReference type="SAM" id="SignalP"/>
    </source>
</evidence>
<dbReference type="EMBL" id="BJYT01000026">
    <property type="protein sequence ID" value="GEO11658.1"/>
    <property type="molecule type" value="Genomic_DNA"/>
</dbReference>
<dbReference type="AlphaFoldDB" id="A0A512BI64"/>
<keyword evidence="1" id="KW-0732">Signal</keyword>
<organism evidence="2 3">
    <name type="scientific">Segetibacter aerophilus</name>
    <dbReference type="NCBI Taxonomy" id="670293"/>
    <lineage>
        <taxon>Bacteria</taxon>
        <taxon>Pseudomonadati</taxon>
        <taxon>Bacteroidota</taxon>
        <taxon>Chitinophagia</taxon>
        <taxon>Chitinophagales</taxon>
        <taxon>Chitinophagaceae</taxon>
        <taxon>Segetibacter</taxon>
    </lineage>
</organism>